<feature type="signal peptide" evidence="1">
    <location>
        <begin position="1"/>
        <end position="24"/>
    </location>
</feature>
<feature type="chain" id="PRO_5032574990" description="Secreted protein" evidence="1">
    <location>
        <begin position="25"/>
        <end position="81"/>
    </location>
</feature>
<dbReference type="EMBL" id="CP063408">
    <property type="protein sequence ID" value="QSZ33735.1"/>
    <property type="molecule type" value="Genomic_DNA"/>
</dbReference>
<proteinExistence type="predicted"/>
<sequence length="81" mass="8869">MRNIHTFSSILILTLTLTLILTTATPLGLTHPRDNVDICQNAPITFCTLGVATTASALKVKPYVDYTWCWSKAKTSGGQWS</sequence>
<organism evidence="2 3">
    <name type="scientific">Monilinia vaccinii-corymbosi</name>
    <dbReference type="NCBI Taxonomy" id="61207"/>
    <lineage>
        <taxon>Eukaryota</taxon>
        <taxon>Fungi</taxon>
        <taxon>Dikarya</taxon>
        <taxon>Ascomycota</taxon>
        <taxon>Pezizomycotina</taxon>
        <taxon>Leotiomycetes</taxon>
        <taxon>Helotiales</taxon>
        <taxon>Sclerotiniaceae</taxon>
        <taxon>Monilinia</taxon>
    </lineage>
</organism>
<evidence type="ECO:0000256" key="1">
    <source>
        <dbReference type="SAM" id="SignalP"/>
    </source>
</evidence>
<evidence type="ECO:0000313" key="2">
    <source>
        <dbReference type="EMBL" id="QSZ33735.1"/>
    </source>
</evidence>
<name>A0A8A3PF96_9HELO</name>
<reference evidence="2" key="1">
    <citation type="submission" date="2020-10" db="EMBL/GenBank/DDBJ databases">
        <title>Genome Sequence of Monilinia vaccinii-corymbosi Sheds Light on Mummy Berry Disease Infection of Blueberry and Mating Type.</title>
        <authorList>
            <person name="Yow A.G."/>
            <person name="Zhang Y."/>
            <person name="Bansal K."/>
            <person name="Eacker S.M."/>
            <person name="Sullivan S."/>
            <person name="Liachko I."/>
            <person name="Cubeta M.A."/>
            <person name="Rollins J.A."/>
            <person name="Ashrafi H."/>
        </authorList>
    </citation>
    <scope>NUCLEOTIDE SEQUENCE</scope>
    <source>
        <strain evidence="2">RL-1</strain>
    </source>
</reference>
<evidence type="ECO:0008006" key="4">
    <source>
        <dbReference type="Google" id="ProtNLM"/>
    </source>
</evidence>
<dbReference type="AlphaFoldDB" id="A0A8A3PF96"/>
<protein>
    <recommendedName>
        <fullName evidence="4">Secreted protein</fullName>
    </recommendedName>
</protein>
<gene>
    <name evidence="2" type="ORF">DSL72_005306</name>
</gene>
<keyword evidence="3" id="KW-1185">Reference proteome</keyword>
<accession>A0A8A3PF96</accession>
<keyword evidence="1" id="KW-0732">Signal</keyword>
<evidence type="ECO:0000313" key="3">
    <source>
        <dbReference type="Proteomes" id="UP000672032"/>
    </source>
</evidence>
<dbReference type="Proteomes" id="UP000672032">
    <property type="component" value="Chromosome 4"/>
</dbReference>